<sequence length="39" mass="4766">MILCTSRTWIYPYIHVCWFAKQLICNYSILRSWSRRQAG</sequence>
<accession>A0A2P2J069</accession>
<evidence type="ECO:0000313" key="1">
    <source>
        <dbReference type="EMBL" id="MBW86857.1"/>
    </source>
</evidence>
<protein>
    <submittedName>
        <fullName evidence="1">Uncharacterized protein LOC107434956 isoform X1</fullName>
    </submittedName>
</protein>
<dbReference type="EMBL" id="GGEC01006374">
    <property type="protein sequence ID" value="MBW86857.1"/>
    <property type="molecule type" value="Transcribed_RNA"/>
</dbReference>
<proteinExistence type="predicted"/>
<organism evidence="1">
    <name type="scientific">Rhizophora mucronata</name>
    <name type="common">Asiatic mangrove</name>
    <dbReference type="NCBI Taxonomy" id="61149"/>
    <lineage>
        <taxon>Eukaryota</taxon>
        <taxon>Viridiplantae</taxon>
        <taxon>Streptophyta</taxon>
        <taxon>Embryophyta</taxon>
        <taxon>Tracheophyta</taxon>
        <taxon>Spermatophyta</taxon>
        <taxon>Magnoliopsida</taxon>
        <taxon>eudicotyledons</taxon>
        <taxon>Gunneridae</taxon>
        <taxon>Pentapetalae</taxon>
        <taxon>rosids</taxon>
        <taxon>fabids</taxon>
        <taxon>Malpighiales</taxon>
        <taxon>Rhizophoraceae</taxon>
        <taxon>Rhizophora</taxon>
    </lineage>
</organism>
<name>A0A2P2J069_RHIMU</name>
<reference evidence="1" key="1">
    <citation type="submission" date="2018-02" db="EMBL/GenBank/DDBJ databases">
        <title>Rhizophora mucronata_Transcriptome.</title>
        <authorList>
            <person name="Meera S.P."/>
            <person name="Sreeshan A."/>
            <person name="Augustine A."/>
        </authorList>
    </citation>
    <scope>NUCLEOTIDE SEQUENCE</scope>
    <source>
        <tissue evidence="1">Leaf</tissue>
    </source>
</reference>
<dbReference type="AlphaFoldDB" id="A0A2P2J069"/>